<dbReference type="Pfam" id="PF13359">
    <property type="entry name" value="DDE_Tnp_4"/>
    <property type="match status" value="1"/>
</dbReference>
<keyword evidence="7" id="KW-1185">Reference proteome</keyword>
<evidence type="ECO:0000256" key="3">
    <source>
        <dbReference type="SAM" id="Phobius"/>
    </source>
</evidence>
<feature type="transmembrane region" description="Helical" evidence="3">
    <location>
        <begin position="6"/>
        <end position="28"/>
    </location>
</feature>
<keyword evidence="3" id="KW-0472">Membrane</keyword>
<dbReference type="RefSeq" id="XP_028515131.1">
    <property type="nucleotide sequence ID" value="XM_028659330.1"/>
</dbReference>
<dbReference type="InterPro" id="IPR027805">
    <property type="entry name" value="Transposase_HTH_dom"/>
</dbReference>
<dbReference type="AlphaFoldDB" id="A0A913YLH7"/>
<protein>
    <recommendedName>
        <fullName evidence="8">DDE Tnp4 domain-containing protein</fullName>
    </recommendedName>
</protein>
<dbReference type="InterPro" id="IPR027806">
    <property type="entry name" value="HARBI1_dom"/>
</dbReference>
<dbReference type="KEGG" id="epa:110239909"/>
<evidence type="ECO:0000313" key="7">
    <source>
        <dbReference type="Proteomes" id="UP000887567"/>
    </source>
</evidence>
<proteinExistence type="predicted"/>
<feature type="domain" description="Transposase Helix-turn-helix" evidence="5">
    <location>
        <begin position="106"/>
        <end position="146"/>
    </location>
</feature>
<evidence type="ECO:0000259" key="5">
    <source>
        <dbReference type="Pfam" id="PF13613"/>
    </source>
</evidence>
<reference evidence="6" key="1">
    <citation type="submission" date="2022-11" db="UniProtKB">
        <authorList>
            <consortium name="EnsemblMetazoa"/>
        </authorList>
    </citation>
    <scope>IDENTIFICATION</scope>
</reference>
<evidence type="ECO:0000256" key="2">
    <source>
        <dbReference type="ARBA" id="ARBA00022723"/>
    </source>
</evidence>
<sequence length="321" mass="37379">MDDQELQAFLLNVIAILLLFTAIQPPIYEEAILPLNRRLMPNFHGHGFNGRDVYTMISSQPWLFWRNTGETLHSFQQLVTDLSPILIRQTVHGQPRVRQRRQIINFANQILLVLMWLRKYLHVDNLALWFNIDPASVVRIIYKVVPEFWQYFQNQISWPNLQEWNNLAGNWPEFPHVVGAIDSTPHEIYRPITEPQRLFYSGHRHYHCIHTQLVIDNQGNLRFVQAGFLGSTHDATSYRLMTPIGPGRPLALPPGLKLLADKAYPDGGPLITTVRANQVFKEIKTYKCISTIWRHPRWLLPPVVELVAFLAERRVKLFESI</sequence>
<organism evidence="6 7">
    <name type="scientific">Exaiptasia diaphana</name>
    <name type="common">Tropical sea anemone</name>
    <name type="synonym">Aiptasia pulchella</name>
    <dbReference type="NCBI Taxonomy" id="2652724"/>
    <lineage>
        <taxon>Eukaryota</taxon>
        <taxon>Metazoa</taxon>
        <taxon>Cnidaria</taxon>
        <taxon>Anthozoa</taxon>
        <taxon>Hexacorallia</taxon>
        <taxon>Actiniaria</taxon>
        <taxon>Aiptasiidae</taxon>
        <taxon>Exaiptasia</taxon>
    </lineage>
</organism>
<evidence type="ECO:0000256" key="1">
    <source>
        <dbReference type="ARBA" id="ARBA00001968"/>
    </source>
</evidence>
<dbReference type="Proteomes" id="UP000887567">
    <property type="component" value="Unplaced"/>
</dbReference>
<dbReference type="OrthoDB" id="5978462at2759"/>
<dbReference type="GeneID" id="110239909"/>
<evidence type="ECO:0000259" key="4">
    <source>
        <dbReference type="Pfam" id="PF13359"/>
    </source>
</evidence>
<dbReference type="EnsemblMetazoa" id="XM_028659330.1">
    <property type="protein sequence ID" value="XP_028515131.1"/>
    <property type="gene ID" value="LOC110239909"/>
</dbReference>
<keyword evidence="2" id="KW-0479">Metal-binding</keyword>
<dbReference type="OMA" id="KCISTIW"/>
<evidence type="ECO:0000313" key="6">
    <source>
        <dbReference type="EnsemblMetazoa" id="XP_028515131.1"/>
    </source>
</evidence>
<keyword evidence="3" id="KW-1133">Transmembrane helix</keyword>
<dbReference type="Pfam" id="PF13613">
    <property type="entry name" value="HTH_Tnp_4"/>
    <property type="match status" value="1"/>
</dbReference>
<evidence type="ECO:0008006" key="8">
    <source>
        <dbReference type="Google" id="ProtNLM"/>
    </source>
</evidence>
<accession>A0A913YLH7</accession>
<dbReference type="GO" id="GO:0046872">
    <property type="term" value="F:metal ion binding"/>
    <property type="evidence" value="ECO:0007669"/>
    <property type="project" value="UniProtKB-KW"/>
</dbReference>
<comment type="cofactor">
    <cofactor evidence="1">
        <name>a divalent metal cation</name>
        <dbReference type="ChEBI" id="CHEBI:60240"/>
    </cofactor>
</comment>
<keyword evidence="3" id="KW-0812">Transmembrane</keyword>
<name>A0A913YLH7_EXADI</name>
<feature type="domain" description="DDE Tnp4" evidence="4">
    <location>
        <begin position="181"/>
        <end position="265"/>
    </location>
</feature>